<dbReference type="AlphaFoldDB" id="A0A6M5YT68"/>
<dbReference type="InterPro" id="IPR014795">
    <property type="entry name" value="TacA_1-like"/>
</dbReference>
<comment type="similarity">
    <text evidence="2">Belongs to the TacA antitoxin family.</text>
</comment>
<dbReference type="EMBL" id="CP053452">
    <property type="protein sequence ID" value="QJW96634.1"/>
    <property type="molecule type" value="Genomic_DNA"/>
</dbReference>
<evidence type="ECO:0000256" key="2">
    <source>
        <dbReference type="ARBA" id="ARBA00049988"/>
    </source>
</evidence>
<dbReference type="Proteomes" id="UP000503447">
    <property type="component" value="Chromosome"/>
</dbReference>
<sequence length="97" mass="9913">MGKTGASGAAGASPLMVRLDAASKSVLARAAELRGISVSDYVRQVTVAQARKEVEAAGSQTIAMTPAEQLAFWAALNAPVKLTAAQKKLGKLMRGGS</sequence>
<evidence type="ECO:0008006" key="5">
    <source>
        <dbReference type="Google" id="ProtNLM"/>
    </source>
</evidence>
<keyword evidence="4" id="KW-1185">Reference proteome</keyword>
<dbReference type="RefSeq" id="WP_227254956.1">
    <property type="nucleotide sequence ID" value="NZ_CP053452.2"/>
</dbReference>
<keyword evidence="1" id="KW-1277">Toxin-antitoxin system</keyword>
<dbReference type="KEGG" id="ftj:FTUN_4191"/>
<dbReference type="SUPFAM" id="SSF47598">
    <property type="entry name" value="Ribbon-helix-helix"/>
    <property type="match status" value="1"/>
</dbReference>
<accession>A0A6M5YT68</accession>
<dbReference type="GO" id="GO:0006355">
    <property type="term" value="P:regulation of DNA-templated transcription"/>
    <property type="evidence" value="ECO:0007669"/>
    <property type="project" value="InterPro"/>
</dbReference>
<dbReference type="InterPro" id="IPR010985">
    <property type="entry name" value="Ribbon_hlx_hlx"/>
</dbReference>
<evidence type="ECO:0000256" key="1">
    <source>
        <dbReference type="ARBA" id="ARBA00022649"/>
    </source>
</evidence>
<dbReference type="Pfam" id="PF08681">
    <property type="entry name" value="TacA1"/>
    <property type="match status" value="1"/>
</dbReference>
<evidence type="ECO:0000313" key="4">
    <source>
        <dbReference type="Proteomes" id="UP000503447"/>
    </source>
</evidence>
<organism evidence="3 4">
    <name type="scientific">Frigoriglobus tundricola</name>
    <dbReference type="NCBI Taxonomy" id="2774151"/>
    <lineage>
        <taxon>Bacteria</taxon>
        <taxon>Pseudomonadati</taxon>
        <taxon>Planctomycetota</taxon>
        <taxon>Planctomycetia</taxon>
        <taxon>Gemmatales</taxon>
        <taxon>Gemmataceae</taxon>
        <taxon>Frigoriglobus</taxon>
    </lineage>
</organism>
<dbReference type="Gene3D" id="1.20.5.780">
    <property type="entry name" value="Single helix bin"/>
    <property type="match status" value="1"/>
</dbReference>
<evidence type="ECO:0000313" key="3">
    <source>
        <dbReference type="EMBL" id="QJW96634.1"/>
    </source>
</evidence>
<name>A0A6M5YT68_9BACT</name>
<proteinExistence type="inferred from homology"/>
<gene>
    <name evidence="3" type="ORF">FTUN_4191</name>
</gene>
<reference evidence="4" key="1">
    <citation type="submission" date="2020-05" db="EMBL/GenBank/DDBJ databases">
        <title>Frigoriglobus tundricola gen. nov., sp. nov., a psychrotolerant cellulolytic planctomycete of the family Gemmataceae with two divergent copies of 16S rRNA gene.</title>
        <authorList>
            <person name="Kulichevskaya I.S."/>
            <person name="Ivanova A.A."/>
            <person name="Naumoff D.G."/>
            <person name="Beletsky A.V."/>
            <person name="Rijpstra W.I.C."/>
            <person name="Sinninghe Damste J.S."/>
            <person name="Mardanov A.V."/>
            <person name="Ravin N.V."/>
            <person name="Dedysh S.N."/>
        </authorList>
    </citation>
    <scope>NUCLEOTIDE SEQUENCE [LARGE SCALE GENOMIC DNA]</scope>
    <source>
        <strain evidence="4">PL17</strain>
    </source>
</reference>
<protein>
    <recommendedName>
        <fullName evidence="5">DUF1778 domain-containing protein</fullName>
    </recommendedName>
</protein>